<comment type="catalytic activity">
    <reaction evidence="7 8">
        <text>5-amino-1-(5-phospho-D-ribosyl)imidazole-4-carboxylate + L-aspartate + ATP = (2S)-2-[5-amino-1-(5-phospho-beta-D-ribosyl)imidazole-4-carboxamido]succinate + ADP + phosphate + 2 H(+)</text>
        <dbReference type="Rhea" id="RHEA:22628"/>
        <dbReference type="ChEBI" id="CHEBI:15378"/>
        <dbReference type="ChEBI" id="CHEBI:29991"/>
        <dbReference type="ChEBI" id="CHEBI:30616"/>
        <dbReference type="ChEBI" id="CHEBI:43474"/>
        <dbReference type="ChEBI" id="CHEBI:58443"/>
        <dbReference type="ChEBI" id="CHEBI:77657"/>
        <dbReference type="ChEBI" id="CHEBI:456216"/>
        <dbReference type="EC" id="6.3.2.6"/>
    </reaction>
</comment>
<gene>
    <name evidence="8" type="primary">purC</name>
    <name evidence="10" type="ORF">K5I29_02840</name>
</gene>
<evidence type="ECO:0000256" key="8">
    <source>
        <dbReference type="HAMAP-Rule" id="MF_00137"/>
    </source>
</evidence>
<evidence type="ECO:0000256" key="7">
    <source>
        <dbReference type="ARBA" id="ARBA00048475"/>
    </source>
</evidence>
<comment type="pathway">
    <text evidence="1 8">Purine metabolism; IMP biosynthesis via de novo pathway; 5-amino-1-(5-phospho-D-ribosyl)imidazole-4-carboxamide from 5-amino-1-(5-phospho-D-ribosyl)imidazole-4-carboxylate: step 1/2.</text>
</comment>
<evidence type="ECO:0000256" key="1">
    <source>
        <dbReference type="ARBA" id="ARBA00004672"/>
    </source>
</evidence>
<dbReference type="NCBIfam" id="NF010568">
    <property type="entry name" value="PRK13961.1"/>
    <property type="match status" value="1"/>
</dbReference>
<evidence type="ECO:0000313" key="11">
    <source>
        <dbReference type="Proteomes" id="UP001163328"/>
    </source>
</evidence>
<keyword evidence="5 8" id="KW-0658">Purine biosynthesis</keyword>
<dbReference type="Gene3D" id="3.30.470.20">
    <property type="entry name" value="ATP-grasp fold, B domain"/>
    <property type="match status" value="1"/>
</dbReference>
<feature type="domain" description="SAICAR synthetase/ADE2 N-terminal" evidence="9">
    <location>
        <begin position="17"/>
        <end position="259"/>
    </location>
</feature>
<evidence type="ECO:0000256" key="6">
    <source>
        <dbReference type="ARBA" id="ARBA00022840"/>
    </source>
</evidence>
<keyword evidence="6 8" id="KW-0067">ATP-binding</keyword>
<dbReference type="Proteomes" id="UP001163328">
    <property type="component" value="Chromosome"/>
</dbReference>
<dbReference type="NCBIfam" id="NF009251">
    <property type="entry name" value="PRK12607.1"/>
    <property type="match status" value="1"/>
</dbReference>
<dbReference type="GO" id="GO:0004639">
    <property type="term" value="F:phosphoribosylaminoimidazolesuccinocarboxamide synthase activity"/>
    <property type="evidence" value="ECO:0007669"/>
    <property type="project" value="UniProtKB-EC"/>
</dbReference>
<evidence type="ECO:0000256" key="5">
    <source>
        <dbReference type="ARBA" id="ARBA00022755"/>
    </source>
</evidence>
<dbReference type="Pfam" id="PF01259">
    <property type="entry name" value="SAICAR_synt"/>
    <property type="match status" value="1"/>
</dbReference>
<name>A0ABY6M262_9FLAO</name>
<evidence type="ECO:0000313" key="10">
    <source>
        <dbReference type="EMBL" id="UYW01872.1"/>
    </source>
</evidence>
<dbReference type="RefSeq" id="WP_264434347.1">
    <property type="nucleotide sequence ID" value="NZ_CP081495.1"/>
</dbReference>
<dbReference type="InterPro" id="IPR018236">
    <property type="entry name" value="SAICAR_synthetase_CS"/>
</dbReference>
<organism evidence="10 11">
    <name type="scientific">Flavobacterium agricola</name>
    <dbReference type="NCBI Taxonomy" id="2870839"/>
    <lineage>
        <taxon>Bacteria</taxon>
        <taxon>Pseudomonadati</taxon>
        <taxon>Bacteroidota</taxon>
        <taxon>Flavobacteriia</taxon>
        <taxon>Flavobacteriales</taxon>
        <taxon>Flavobacteriaceae</taxon>
        <taxon>Flavobacterium</taxon>
    </lineage>
</organism>
<evidence type="ECO:0000256" key="4">
    <source>
        <dbReference type="ARBA" id="ARBA00022741"/>
    </source>
</evidence>
<accession>A0ABY6M262</accession>
<dbReference type="PANTHER" id="PTHR43700">
    <property type="entry name" value="PHOSPHORIBOSYLAMINOIMIDAZOLE-SUCCINOCARBOXAMIDE SYNTHASE"/>
    <property type="match status" value="1"/>
</dbReference>
<reference evidence="10" key="1">
    <citation type="submission" date="2021-08" db="EMBL/GenBank/DDBJ databases">
        <title>Flavobacterium sp. strain CC-SYL302.</title>
        <authorList>
            <person name="Lin S.-Y."/>
            <person name="Lee T.-H."/>
            <person name="Young C.-C."/>
        </authorList>
    </citation>
    <scope>NUCLEOTIDE SEQUENCE</scope>
    <source>
        <strain evidence="10">CC-SYL302</strain>
    </source>
</reference>
<dbReference type="EMBL" id="CP081495">
    <property type="protein sequence ID" value="UYW01872.1"/>
    <property type="molecule type" value="Genomic_DNA"/>
</dbReference>
<evidence type="ECO:0000259" key="9">
    <source>
        <dbReference type="Pfam" id="PF01259"/>
    </source>
</evidence>
<dbReference type="PANTHER" id="PTHR43700:SF1">
    <property type="entry name" value="PHOSPHORIBOSYLAMINOIMIDAZOLE-SUCCINOCARBOXAMIDE SYNTHASE"/>
    <property type="match status" value="1"/>
</dbReference>
<keyword evidence="3 8" id="KW-0436">Ligase</keyword>
<evidence type="ECO:0000256" key="2">
    <source>
        <dbReference type="ARBA" id="ARBA00010190"/>
    </source>
</evidence>
<sequence length="318" mass="36183">MQTITTTNFTFPGQKNVYHGKVREVYTINDDLLVMIATDRLSAFDVVMPKGIPYKGQILNQMATKFMQATQDIVPNWLLATPDPNVAVGHLCEPFKVEMVIRGYLSGHAAREYAAGKRELCGVIMPEGMKANDKFPTPIITPSTKADLGDHDEDISREEILANGIVSEADYLVLEKYTRDLFQRGTEIAASKGLILVDTKYEFGKTKEGKIVLIDEIHTPDSSRYFYADGYQERQEKGEDQKQLSKEFVRQWLIANGFQGKEGQQVPEMNDEYIASVSERYIELYEKIMGEKFVKADVSNITNRIETNVNQFLNEYYK</sequence>
<dbReference type="CDD" id="cd01414">
    <property type="entry name" value="SAICAR_synt_Sc"/>
    <property type="match status" value="1"/>
</dbReference>
<keyword evidence="11" id="KW-1185">Reference proteome</keyword>
<dbReference type="Gene3D" id="3.30.200.20">
    <property type="entry name" value="Phosphorylase Kinase, domain 1"/>
    <property type="match status" value="1"/>
</dbReference>
<proteinExistence type="inferred from homology"/>
<dbReference type="InterPro" id="IPR028923">
    <property type="entry name" value="SAICAR_synt/ADE2_N"/>
</dbReference>
<protein>
    <recommendedName>
        <fullName evidence="8">Phosphoribosylaminoimidazole-succinocarboxamide synthase</fullName>
        <ecNumber evidence="8">6.3.2.6</ecNumber>
    </recommendedName>
    <alternativeName>
        <fullName evidence="8">SAICAR synthetase</fullName>
    </alternativeName>
</protein>
<evidence type="ECO:0000256" key="3">
    <source>
        <dbReference type="ARBA" id="ARBA00022598"/>
    </source>
</evidence>
<dbReference type="SUPFAM" id="SSF56104">
    <property type="entry name" value="SAICAR synthase-like"/>
    <property type="match status" value="1"/>
</dbReference>
<dbReference type="HAMAP" id="MF_00137">
    <property type="entry name" value="SAICAR_synth"/>
    <property type="match status" value="1"/>
</dbReference>
<dbReference type="EC" id="6.3.2.6" evidence="8"/>
<dbReference type="PROSITE" id="PS01058">
    <property type="entry name" value="SAICAR_SYNTHETASE_2"/>
    <property type="match status" value="1"/>
</dbReference>
<keyword evidence="4 8" id="KW-0547">Nucleotide-binding</keyword>
<comment type="similarity">
    <text evidence="2 8">Belongs to the SAICAR synthetase family.</text>
</comment>